<accession>A0A1H8D677</accession>
<gene>
    <name evidence="1" type="ORF">SAMN04488011_102224</name>
</gene>
<protein>
    <recommendedName>
        <fullName evidence="3">DUF3833 domain-containing protein</fullName>
    </recommendedName>
</protein>
<dbReference type="EMBL" id="FOCM01000002">
    <property type="protein sequence ID" value="SEN02790.1"/>
    <property type="molecule type" value="Genomic_DNA"/>
</dbReference>
<name>A0A1H8D677_9RHOB</name>
<evidence type="ECO:0000313" key="1">
    <source>
        <dbReference type="EMBL" id="SEN02790.1"/>
    </source>
</evidence>
<reference evidence="2" key="1">
    <citation type="submission" date="2016-10" db="EMBL/GenBank/DDBJ databases">
        <authorList>
            <person name="Varghese N."/>
            <person name="Submissions S."/>
        </authorList>
    </citation>
    <scope>NUCLEOTIDE SEQUENCE [LARGE SCALE GENOMIC DNA]</scope>
    <source>
        <strain evidence="2">DSM 26893</strain>
    </source>
</reference>
<evidence type="ECO:0008006" key="3">
    <source>
        <dbReference type="Google" id="ProtNLM"/>
    </source>
</evidence>
<dbReference type="InterPro" id="IPR024409">
    <property type="entry name" value="DUF3833"/>
</dbReference>
<organism evidence="1 2">
    <name type="scientific">Palleronia pelagia</name>
    <dbReference type="NCBI Taxonomy" id="387096"/>
    <lineage>
        <taxon>Bacteria</taxon>
        <taxon>Pseudomonadati</taxon>
        <taxon>Pseudomonadota</taxon>
        <taxon>Alphaproteobacteria</taxon>
        <taxon>Rhodobacterales</taxon>
        <taxon>Roseobacteraceae</taxon>
        <taxon>Palleronia</taxon>
    </lineage>
</organism>
<keyword evidence="2" id="KW-1185">Reference proteome</keyword>
<proteinExistence type="predicted"/>
<dbReference type="Pfam" id="PF12915">
    <property type="entry name" value="DUF3833"/>
    <property type="match status" value="1"/>
</dbReference>
<dbReference type="OrthoDB" id="5296954at2"/>
<dbReference type="Proteomes" id="UP000199372">
    <property type="component" value="Unassembled WGS sequence"/>
</dbReference>
<dbReference type="RefSeq" id="WP_091844566.1">
    <property type="nucleotide sequence ID" value="NZ_FOCM01000002.1"/>
</dbReference>
<sequence length="185" mass="20647">MDIFIYISILAVFLLGALILRANFVAFRGQNISDYEGLGPEIDLRRHLDGPLICEGVIFGPTGRVASRFTAAMRGEWEGDRGVLHEDFSYDSGARQSRAWHLELQGDRFIARADDVEGEGKGQVGGPAVRLSYRIVLPKDAGGHRLDVVDWMYLSENGTIINRSQFTKYGFLVAELVATIRKEEE</sequence>
<evidence type="ECO:0000313" key="2">
    <source>
        <dbReference type="Proteomes" id="UP000199372"/>
    </source>
</evidence>
<dbReference type="AlphaFoldDB" id="A0A1H8D677"/>